<dbReference type="Proteomes" id="UP001652409">
    <property type="component" value="Unassembled WGS sequence"/>
</dbReference>
<organism evidence="10 11">
    <name type="scientific">Blautia ammoniilytica</name>
    <dbReference type="NCBI Taxonomy" id="2981782"/>
    <lineage>
        <taxon>Bacteria</taxon>
        <taxon>Bacillati</taxon>
        <taxon>Bacillota</taxon>
        <taxon>Clostridia</taxon>
        <taxon>Lachnospirales</taxon>
        <taxon>Lachnospiraceae</taxon>
        <taxon>Blautia</taxon>
    </lineage>
</organism>
<feature type="domain" description="CO dehydrogenase/acetyl-CoA synthase complex beta subunit C-terminal" evidence="9">
    <location>
        <begin position="464"/>
        <end position="708"/>
    </location>
</feature>
<dbReference type="NCBIfam" id="NF007078">
    <property type="entry name" value="PRK09529.1"/>
    <property type="match status" value="1"/>
</dbReference>
<dbReference type="PANTHER" id="PTHR42281:SF1">
    <property type="entry name" value="ACETYL-COA DECARBONYLASE_SYNTHASE COMPLEX SUBUNIT BETA 1"/>
    <property type="match status" value="1"/>
</dbReference>
<evidence type="ECO:0000256" key="7">
    <source>
        <dbReference type="ARBA" id="ARBA00023014"/>
    </source>
</evidence>
<keyword evidence="2" id="KW-0004">4Fe-4S</keyword>
<keyword evidence="10" id="KW-0012">Acyltransferase</keyword>
<gene>
    <name evidence="10" type="primary">acsB</name>
    <name evidence="10" type="ORF">OCV61_02215</name>
</gene>
<keyword evidence="6" id="KW-0408">Iron</keyword>
<feature type="domain" description="Carbon monoxide dehydrogenase subunit alpha ,N-terminal" evidence="8">
    <location>
        <begin position="18"/>
        <end position="100"/>
    </location>
</feature>
<dbReference type="InterPro" id="IPR004461">
    <property type="entry name" value="CO_DH/Ac-CoA_synth_bsu"/>
</dbReference>
<dbReference type="InterPro" id="IPR045822">
    <property type="entry name" value="ACS_CODH_B_C"/>
</dbReference>
<keyword evidence="3" id="KW-0533">Nickel</keyword>
<comment type="caution">
    <text evidence="10">The sequence shown here is derived from an EMBL/GenBank/DDBJ whole genome shotgun (WGS) entry which is preliminary data.</text>
</comment>
<evidence type="ECO:0000313" key="10">
    <source>
        <dbReference type="EMBL" id="MCU6764224.1"/>
    </source>
</evidence>
<evidence type="ECO:0000256" key="5">
    <source>
        <dbReference type="ARBA" id="ARBA00022723"/>
    </source>
</evidence>
<dbReference type="Gene3D" id="1.10.8.190">
    <property type="entry name" value="Carbon monoxide dehydrogenase alpha subunit. Chain M, domain 1"/>
    <property type="match status" value="1"/>
</dbReference>
<dbReference type="EC" id="2.3.1.169" evidence="1"/>
<dbReference type="Pfam" id="PF19436">
    <property type="entry name" value="ACS_CODH_B_C"/>
    <property type="match status" value="1"/>
</dbReference>
<dbReference type="InterPro" id="IPR038571">
    <property type="entry name" value="CO_DH/Ac-CoA_synth_bsu_3_sf"/>
</dbReference>
<dbReference type="Gene3D" id="3.40.970.20">
    <property type="entry name" value="Carbon monoxide dehydrogenase alpha subunit. Chain D, domain 4"/>
    <property type="match status" value="1"/>
</dbReference>
<sequence>MLINRIFSGNDAVYGLTEKAVNDAVQANGADKAVGFPHTAYCLPCYYAVTGVKIKTLGELKEALGVVKSLMNREETLDNALMSGVATALCAEFIEALKYLDGAEPYQEPCYGHLADSIIRELGVPLVTGDIPGVAVILGSAPTAQEGVDLIKSYQAQGILVTLVGGIIDQAQELGLKMGYNLRIVPLGKDVTSVIHVVSVALRAALIFGNVTPGDAASLISYTAERVPAFVNAFKPVDDVVLAAGAGAIKLGFPVISNETENIEEVPGALIACPNVADFNKVSLEARNIKIKITKVDIPVAFASAFEGEIIRRKDMRVEFDGSRVDCVELVQTKTMDEVEDHKITVVGPEIDTFEPGSKHSLAYLVEVAGKKMQPDFEPVIERKFHNYINCIEGVYHTGQRDMFRIRISNEAYEAGFRAKHFGEVLYTQVKNEFEAVVDKCQVTIFTDPAECTRMRHEVGIPTFDKRDARLETLTDESVDVYYSCILCQAFSPSHVCVVTPERLGLCGAVSWLDAKATNELDPNGPCQVITKERPIDENLGSYEDVDEAVQKFSQGALEHVTLYSIMQDPMTSCGCFECICGIEPFSNGVVIANREYAGMTPLGMTFSEMASMTGGGVQTPGFMGHGKHFISSKKFMKAEGGIERIVWMPKELKDTVAERLNKTAKELYGIDNFTDMIGDETVATDPEVLVAFLTEHNHPALSMDPMM</sequence>
<dbReference type="Pfam" id="PF18537">
    <property type="entry name" value="CODH_A_N"/>
    <property type="match status" value="1"/>
</dbReference>
<reference evidence="10 11" key="1">
    <citation type="journal article" date="2021" name="ISME Commun">
        <title>Automated analysis of genomic sequences facilitates high-throughput and comprehensive description of bacteria.</title>
        <authorList>
            <person name="Hitch T.C.A."/>
        </authorList>
    </citation>
    <scope>NUCLEOTIDE SEQUENCE [LARGE SCALE GENOMIC DNA]</scope>
    <source>
        <strain evidence="10 11">Sanger_23</strain>
    </source>
</reference>
<dbReference type="Gene3D" id="3.30.1650.10">
    <property type="entry name" value="Bifunctional carbon monoxide dehydrogenase/acetyl-coa synthase(codh/acs), Chain M, domain 3"/>
    <property type="match status" value="1"/>
</dbReference>
<evidence type="ECO:0000256" key="6">
    <source>
        <dbReference type="ARBA" id="ARBA00023004"/>
    </source>
</evidence>
<evidence type="ECO:0000259" key="8">
    <source>
        <dbReference type="Pfam" id="PF18537"/>
    </source>
</evidence>
<keyword evidence="11" id="KW-1185">Reference proteome</keyword>
<dbReference type="EMBL" id="JAOQJL010000003">
    <property type="protein sequence ID" value="MCU6764224.1"/>
    <property type="molecule type" value="Genomic_DNA"/>
</dbReference>
<keyword evidence="5" id="KW-0479">Metal-binding</keyword>
<dbReference type="NCBIfam" id="NF003379">
    <property type="entry name" value="PRK04456.1"/>
    <property type="match status" value="1"/>
</dbReference>
<dbReference type="Gene3D" id="3.40.50.2030">
    <property type="match status" value="1"/>
</dbReference>
<accession>A0ABT2TPS4</accession>
<evidence type="ECO:0000256" key="3">
    <source>
        <dbReference type="ARBA" id="ARBA00022596"/>
    </source>
</evidence>
<protein>
    <recommendedName>
        <fullName evidence="1">CO-methylating acetyl-CoA synthase</fullName>
        <ecNumber evidence="1">2.3.1.169</ecNumber>
    </recommendedName>
</protein>
<evidence type="ECO:0000256" key="4">
    <source>
        <dbReference type="ARBA" id="ARBA00022679"/>
    </source>
</evidence>
<keyword evidence="4 10" id="KW-0808">Transferase</keyword>
<dbReference type="NCBIfam" id="TIGR00316">
    <property type="entry name" value="cdhC"/>
    <property type="match status" value="1"/>
</dbReference>
<evidence type="ECO:0000259" key="9">
    <source>
        <dbReference type="Pfam" id="PF19436"/>
    </source>
</evidence>
<dbReference type="PANTHER" id="PTHR42281">
    <property type="match status" value="1"/>
</dbReference>
<evidence type="ECO:0000256" key="1">
    <source>
        <dbReference type="ARBA" id="ARBA00012244"/>
    </source>
</evidence>
<keyword evidence="7" id="KW-0411">Iron-sulfur</keyword>
<dbReference type="GO" id="GO:0043884">
    <property type="term" value="F:CO-methylating acetyl-CoA synthase activity"/>
    <property type="evidence" value="ECO:0007669"/>
    <property type="project" value="UniProtKB-EC"/>
</dbReference>
<proteinExistence type="predicted"/>
<dbReference type="SUPFAM" id="SSF56821">
    <property type="entry name" value="Prismane protein-like"/>
    <property type="match status" value="1"/>
</dbReference>
<dbReference type="InterPro" id="IPR041350">
    <property type="entry name" value="CODH_A_N"/>
</dbReference>
<dbReference type="Pfam" id="PF03598">
    <property type="entry name" value="CdhC"/>
    <property type="match status" value="1"/>
</dbReference>
<dbReference type="Gene3D" id="3.40.1470.10">
    <property type="entry name" value="Bifunctional carbon monoxide dehydrogenase/acetyl-coa synthase(codh/acs), Chain M, domain 5"/>
    <property type="match status" value="1"/>
</dbReference>
<dbReference type="NCBIfam" id="NF040764">
    <property type="entry name" value="CODH_ACS_al_bet"/>
    <property type="match status" value="1"/>
</dbReference>
<name>A0ABT2TPS4_9FIRM</name>
<evidence type="ECO:0000256" key="2">
    <source>
        <dbReference type="ARBA" id="ARBA00022485"/>
    </source>
</evidence>
<dbReference type="InterPro" id="IPR016099">
    <property type="entry name" value="Prismane-like_a/b-sand"/>
</dbReference>
<dbReference type="InterPro" id="IPR011254">
    <property type="entry name" value="Prismane-like_sf"/>
</dbReference>
<evidence type="ECO:0000313" key="11">
    <source>
        <dbReference type="Proteomes" id="UP001652409"/>
    </source>
</evidence>
<dbReference type="RefSeq" id="WP_158420442.1">
    <property type="nucleotide sequence ID" value="NZ_JAOQJL010000003.1"/>
</dbReference>